<accession>A0ABS2PM90</accession>
<comment type="caution">
    <text evidence="1">The sequence shown here is derived from an EMBL/GenBank/DDBJ whole genome shotgun (WGS) entry which is preliminary data.</text>
</comment>
<gene>
    <name evidence="1" type="ORF">JOC31_000934</name>
</gene>
<reference evidence="1 2" key="1">
    <citation type="submission" date="2021-01" db="EMBL/GenBank/DDBJ databases">
        <title>Genomic Encyclopedia of Type Strains, Phase IV (KMG-IV): sequencing the most valuable type-strain genomes for metagenomic binning, comparative biology and taxonomic classification.</title>
        <authorList>
            <person name="Goeker M."/>
        </authorList>
    </citation>
    <scope>NUCLEOTIDE SEQUENCE [LARGE SCALE GENOMIC DNA]</scope>
    <source>
        <strain evidence="1 2">DSM 27513</strain>
    </source>
</reference>
<dbReference type="RefSeq" id="WP_205017008.1">
    <property type="nucleotide sequence ID" value="NZ_JAFBEI010000016.1"/>
</dbReference>
<proteinExistence type="predicted"/>
<sequence length="129" mass="14613">MKEIMNHLPYKLAYYDAQGKLVFDNGGTDGTFFREIEPEDLPEWICQELRLSETGSLQLQLPSDAFDKILFAHYQVARQDDGTIIGFSETIFDFREALSSYLNETGQAIVGWSDVTSGASIKNDLFDDM</sequence>
<evidence type="ECO:0008006" key="3">
    <source>
        <dbReference type="Google" id="ProtNLM"/>
    </source>
</evidence>
<evidence type="ECO:0000313" key="2">
    <source>
        <dbReference type="Proteomes" id="UP000809081"/>
    </source>
</evidence>
<dbReference type="EMBL" id="JAFBEI010000016">
    <property type="protein sequence ID" value="MBM7636115.1"/>
    <property type="molecule type" value="Genomic_DNA"/>
</dbReference>
<organism evidence="1 2">
    <name type="scientific">Streptococcus saliviloxodontae</name>
    <dbReference type="NCBI Taxonomy" id="1349416"/>
    <lineage>
        <taxon>Bacteria</taxon>
        <taxon>Bacillati</taxon>
        <taxon>Bacillota</taxon>
        <taxon>Bacilli</taxon>
        <taxon>Lactobacillales</taxon>
        <taxon>Streptococcaceae</taxon>
        <taxon>Streptococcus</taxon>
    </lineage>
</organism>
<name>A0ABS2PM90_9STRE</name>
<evidence type="ECO:0000313" key="1">
    <source>
        <dbReference type="EMBL" id="MBM7636115.1"/>
    </source>
</evidence>
<keyword evidence="2" id="KW-1185">Reference proteome</keyword>
<dbReference type="Proteomes" id="UP000809081">
    <property type="component" value="Unassembled WGS sequence"/>
</dbReference>
<protein>
    <recommendedName>
        <fullName evidence="3">Sodium transporter</fullName>
    </recommendedName>
</protein>